<dbReference type="EMBL" id="CAJOBA010035276">
    <property type="protein sequence ID" value="CAF4001612.1"/>
    <property type="molecule type" value="Genomic_DNA"/>
</dbReference>
<sequence>MTTTTAASIPQQRCFFSNDGDCTTELKYTNFTELLRCPSKGKFFPDCDTVLEVILLRADLFSQKPIELNKACICKHHLEKFSSHKDAALVKKCSLCISFRKSGAAAKSVANLRNIRKVEAFLLFEKHGMKNSFGDIICKHCVQAVKGELEEERKDVSTVTARQKCLQWIKDQHKSIPSKREDSGSEYGGSRRSSHSSLGEISKNLSEEKRDLLNRLLELCNNPDKAWITPDFKKLAHNSQYKFLAKIRSIIESIVSFLAPNNAEEVLDSLCSGNESENPVVLDGKFLSVMKGVTQAYQNADDWPTRRAVLSIVAPKIGYKLIQSFLPDLTMYRFSSARLHAAVHRTGTIVQPPPRLVNRFDDAQVEHFVDFLTSDHVSTDLPFGEKCMKLTDGTELFVPDTIRNIIPTRIIEQYYGYCNEVNPGFPPLGMSSLYKIIDVCKASTRKSLQGIDYYAADAGEAFDSLQKMIENLNLLSAEAQRLIDNLRQGRQYLKSDFKLHVSESSDIADHCICHALSDPSDKAFRSKCNHDHSNTCKDCLLLANTFIEIEALLVEKVTDEDEAKRAVAKLKLLKEPVDAYKSHQMRTVNQDRAREEVLAQLPKDSFYYYMDWAMKFLPAKYREAQSDFFGKRGLSWHVSVVMMNDSTYDPSVPGSNKFLYKIFVHSFDNCTQDSTAVTAIMTDVLQRMKEKDPSLKTCYIRSDNAGCYKAAETVLAVPKVFELTEIQVRRIDFSEAQSGKGPCDRYAAVIKANVRRYLNEKNSVTTAKQFVEAANSHHGVSGVEIFESRLKLNANKQKARLPKIHSLNNFEFEREGVRVHRAYKVGEGNFYSWKQLDPLKVLSEVLCEDITFSEKSSEYHSIKKKSHQESDDLSSLPSTSATAIPKAGVSDAIFECTEPGCVDKFVKYGNLVRHVCNGTHTILPEQHCLSDTAAIMYKTRSEQIENRQICSLLLEKSRTREIFETKKIAALPEGWALPVPRKNVRFTEQQVVYLTERFEEGLKKDNQVRWKPEAVAEHMRELKINGKFHFSTEEFLKPSQIRSFFSRLSSKRKNLPVVDEEDEQECYKEQRQAESEELISRVKNVLVREQETPMDSPRSLKREASTSNPQLNTSKRFSLRSSKK</sequence>
<accession>A0A8S2EN03</accession>
<dbReference type="PANTHER" id="PTHR33845">
    <property type="entry name" value="C2H2-TYPE DOMAIN-CONTAINING PROTEIN"/>
    <property type="match status" value="1"/>
</dbReference>
<feature type="region of interest" description="Disordered" evidence="1">
    <location>
        <begin position="176"/>
        <end position="200"/>
    </location>
</feature>
<feature type="compositionally biased region" description="Polar residues" evidence="1">
    <location>
        <begin position="1105"/>
        <end position="1116"/>
    </location>
</feature>
<protein>
    <recommendedName>
        <fullName evidence="2">C2H2-type domain-containing protein</fullName>
    </recommendedName>
</protein>
<reference evidence="3" key="1">
    <citation type="submission" date="2021-02" db="EMBL/GenBank/DDBJ databases">
        <authorList>
            <person name="Nowell W R."/>
        </authorList>
    </citation>
    <scope>NUCLEOTIDE SEQUENCE</scope>
</reference>
<dbReference type="Proteomes" id="UP000682733">
    <property type="component" value="Unassembled WGS sequence"/>
</dbReference>
<name>A0A8S2EN03_9BILA</name>
<feature type="domain" description="C2H2-type" evidence="2">
    <location>
        <begin position="896"/>
        <end position="920"/>
    </location>
</feature>
<proteinExistence type="predicted"/>
<dbReference type="InterPro" id="IPR013087">
    <property type="entry name" value="Znf_C2H2_type"/>
</dbReference>
<dbReference type="Proteomes" id="UP000677228">
    <property type="component" value="Unassembled WGS sequence"/>
</dbReference>
<evidence type="ECO:0000259" key="2">
    <source>
        <dbReference type="PROSITE" id="PS00028"/>
    </source>
</evidence>
<evidence type="ECO:0000313" key="3">
    <source>
        <dbReference type="EMBL" id="CAF1191122.1"/>
    </source>
</evidence>
<evidence type="ECO:0000313" key="5">
    <source>
        <dbReference type="Proteomes" id="UP000677228"/>
    </source>
</evidence>
<dbReference type="EMBL" id="CAJNOK010013748">
    <property type="protein sequence ID" value="CAF1191122.1"/>
    <property type="molecule type" value="Genomic_DNA"/>
</dbReference>
<gene>
    <name evidence="3" type="ORF">OVA965_LOCUS23517</name>
    <name evidence="4" type="ORF">TMI583_LOCUS24234</name>
</gene>
<feature type="region of interest" description="Disordered" evidence="1">
    <location>
        <begin position="1088"/>
        <end position="1124"/>
    </location>
</feature>
<feature type="compositionally biased region" description="Low complexity" evidence="1">
    <location>
        <begin position="188"/>
        <end position="200"/>
    </location>
</feature>
<dbReference type="PROSITE" id="PS00028">
    <property type="entry name" value="ZINC_FINGER_C2H2_1"/>
    <property type="match status" value="1"/>
</dbReference>
<organism evidence="3 5">
    <name type="scientific">Didymodactylos carnosus</name>
    <dbReference type="NCBI Taxonomy" id="1234261"/>
    <lineage>
        <taxon>Eukaryota</taxon>
        <taxon>Metazoa</taxon>
        <taxon>Spiralia</taxon>
        <taxon>Gnathifera</taxon>
        <taxon>Rotifera</taxon>
        <taxon>Eurotatoria</taxon>
        <taxon>Bdelloidea</taxon>
        <taxon>Philodinida</taxon>
        <taxon>Philodinidae</taxon>
        <taxon>Didymodactylos</taxon>
    </lineage>
</organism>
<evidence type="ECO:0000313" key="4">
    <source>
        <dbReference type="EMBL" id="CAF4001612.1"/>
    </source>
</evidence>
<comment type="caution">
    <text evidence="3">The sequence shown here is derived from an EMBL/GenBank/DDBJ whole genome shotgun (WGS) entry which is preliminary data.</text>
</comment>
<dbReference type="AlphaFoldDB" id="A0A8S2EN03"/>
<evidence type="ECO:0000256" key="1">
    <source>
        <dbReference type="SAM" id="MobiDB-lite"/>
    </source>
</evidence>
<dbReference type="PANTHER" id="PTHR33845:SF1">
    <property type="entry name" value="C2H2-TYPE DOMAIN-CONTAINING PROTEIN"/>
    <property type="match status" value="1"/>
</dbReference>